<dbReference type="Pfam" id="PF16561">
    <property type="entry name" value="AMPK1_CBM"/>
    <property type="match status" value="1"/>
</dbReference>
<feature type="compositionally biased region" description="Polar residues" evidence="1">
    <location>
        <begin position="1"/>
        <end position="10"/>
    </location>
</feature>
<reference evidence="3" key="2">
    <citation type="submission" date="2022-01" db="EMBL/GenBank/DDBJ databases">
        <authorList>
            <person name="Hirooka S."/>
            <person name="Miyagishima S.Y."/>
        </authorList>
    </citation>
    <scope>NUCLEOTIDE SEQUENCE</scope>
    <source>
        <strain evidence="3">NBRC 102759</strain>
    </source>
</reference>
<dbReference type="EMBL" id="BQMJ01000047">
    <property type="protein sequence ID" value="GJQ13763.1"/>
    <property type="molecule type" value="Genomic_DNA"/>
</dbReference>
<feature type="compositionally biased region" description="Polar residues" evidence="1">
    <location>
        <begin position="199"/>
        <end position="213"/>
    </location>
</feature>
<comment type="caution">
    <text evidence="3">The sequence shown here is derived from an EMBL/GenBank/DDBJ whole genome shotgun (WGS) entry which is preliminary data.</text>
</comment>
<feature type="compositionally biased region" description="Low complexity" evidence="1">
    <location>
        <begin position="269"/>
        <end position="284"/>
    </location>
</feature>
<gene>
    <name evidence="3" type="ORF">GpartN1_g5554.t1</name>
</gene>
<keyword evidence="4" id="KW-1185">Reference proteome</keyword>
<feature type="compositionally biased region" description="Pro residues" evidence="1">
    <location>
        <begin position="216"/>
        <end position="225"/>
    </location>
</feature>
<sequence>MKSSKENSAQEQDKKSAYVSSTEVKGHNSAQYSGISRGKSPSSVQEIPQQKTKQHTSQTAGSYGSPNTTSKEYSSKKPPPPSHGPALFGILPASLSKFFNSGEHKERTPSEKKHNSERRHSEPTSHSSKETNPTIGKSTSYPDQIPRETKDTTNYGSNKTKKEQGNVVSNQIQMVPKEENYETFETKLNDVEGGGATGDVSTNSGRPSRSNSLPPGSDPFFPPKPQSKGLTASRSIDEFLNKIARPRGHSFSEGRKSFDSSHASQHMNRSSSENTSSSRSRSPSVIGNLLNRSGSKDSRIVVPATGARQLRPHEISRQKYLECLRNKLVPTEFVYTGQASEVLLMGDWLEWDSIPLDWEEERGCFRVVVDLPVGDHEFRYIVTPKQENLKEKGQSGDELQA</sequence>
<dbReference type="InterPro" id="IPR013783">
    <property type="entry name" value="Ig-like_fold"/>
</dbReference>
<organism evidence="3 4">
    <name type="scientific">Galdieria partita</name>
    <dbReference type="NCBI Taxonomy" id="83374"/>
    <lineage>
        <taxon>Eukaryota</taxon>
        <taxon>Rhodophyta</taxon>
        <taxon>Bangiophyceae</taxon>
        <taxon>Galdieriales</taxon>
        <taxon>Galdieriaceae</taxon>
        <taxon>Galdieria</taxon>
    </lineage>
</organism>
<dbReference type="AlphaFoldDB" id="A0A9C7USG1"/>
<feature type="compositionally biased region" description="Polar residues" evidence="1">
    <location>
        <begin position="18"/>
        <end position="69"/>
    </location>
</feature>
<evidence type="ECO:0000259" key="2">
    <source>
        <dbReference type="Pfam" id="PF16561"/>
    </source>
</evidence>
<name>A0A9C7USG1_9RHOD</name>
<accession>A0A9C7USG1</accession>
<dbReference type="Proteomes" id="UP001061958">
    <property type="component" value="Unassembled WGS sequence"/>
</dbReference>
<evidence type="ECO:0000313" key="4">
    <source>
        <dbReference type="Proteomes" id="UP001061958"/>
    </source>
</evidence>
<evidence type="ECO:0000313" key="3">
    <source>
        <dbReference type="EMBL" id="GJQ13763.1"/>
    </source>
</evidence>
<feature type="region of interest" description="Disordered" evidence="1">
    <location>
        <begin position="244"/>
        <end position="292"/>
    </location>
</feature>
<dbReference type="OrthoDB" id="5873279at2759"/>
<dbReference type="Gene3D" id="2.60.40.10">
    <property type="entry name" value="Immunoglobulins"/>
    <property type="match status" value="1"/>
</dbReference>
<dbReference type="SUPFAM" id="SSF81296">
    <property type="entry name" value="E set domains"/>
    <property type="match status" value="1"/>
</dbReference>
<feature type="domain" description="AMP-activated protein kinase glycogen-binding" evidence="2">
    <location>
        <begin position="329"/>
        <end position="383"/>
    </location>
</feature>
<feature type="compositionally biased region" description="Basic and acidic residues" evidence="1">
    <location>
        <begin position="176"/>
        <end position="190"/>
    </location>
</feature>
<protein>
    <recommendedName>
        <fullName evidence="2">AMP-activated protein kinase glycogen-binding domain-containing protein</fullName>
    </recommendedName>
</protein>
<feature type="compositionally biased region" description="Polar residues" evidence="1">
    <location>
        <begin position="130"/>
        <end position="142"/>
    </location>
</feature>
<proteinExistence type="predicted"/>
<feature type="compositionally biased region" description="Basic and acidic residues" evidence="1">
    <location>
        <begin position="250"/>
        <end position="259"/>
    </location>
</feature>
<feature type="region of interest" description="Disordered" evidence="1">
    <location>
        <begin position="1"/>
        <end position="231"/>
    </location>
</feature>
<evidence type="ECO:0000256" key="1">
    <source>
        <dbReference type="SAM" id="MobiDB-lite"/>
    </source>
</evidence>
<feature type="compositionally biased region" description="Basic and acidic residues" evidence="1">
    <location>
        <begin position="102"/>
        <end position="129"/>
    </location>
</feature>
<reference evidence="3" key="1">
    <citation type="journal article" date="2022" name="Proc. Natl. Acad. Sci. U.S.A.">
        <title>Life cycle and functional genomics of the unicellular red alga Galdieria for elucidating algal and plant evolution and industrial use.</title>
        <authorList>
            <person name="Hirooka S."/>
            <person name="Itabashi T."/>
            <person name="Ichinose T.M."/>
            <person name="Onuma R."/>
            <person name="Fujiwara T."/>
            <person name="Yamashita S."/>
            <person name="Jong L.W."/>
            <person name="Tomita R."/>
            <person name="Iwane A.H."/>
            <person name="Miyagishima S.Y."/>
        </authorList>
    </citation>
    <scope>NUCLEOTIDE SEQUENCE</scope>
    <source>
        <strain evidence="3">NBRC 102759</strain>
    </source>
</reference>
<dbReference type="CDD" id="cd02859">
    <property type="entry name" value="E_set_AMPKbeta_like_N"/>
    <property type="match status" value="1"/>
</dbReference>
<dbReference type="InterPro" id="IPR014756">
    <property type="entry name" value="Ig_E-set"/>
</dbReference>
<dbReference type="InterPro" id="IPR032640">
    <property type="entry name" value="AMPK1_CBM"/>
</dbReference>